<keyword evidence="3" id="KW-0378">Hydrolase</keyword>
<evidence type="ECO:0000256" key="4">
    <source>
        <dbReference type="ARBA" id="ARBA00022806"/>
    </source>
</evidence>
<reference evidence="7 8" key="1">
    <citation type="submission" date="2019-07" db="EMBL/GenBank/DDBJ databases">
        <title>Whole genome shotgun sequence of Aeromicrobium flavum NBRC 107625.</title>
        <authorList>
            <person name="Hosoyama A."/>
            <person name="Uohara A."/>
            <person name="Ohji S."/>
            <person name="Ichikawa N."/>
        </authorList>
    </citation>
    <scope>NUCLEOTIDE SEQUENCE [LARGE SCALE GENOMIC DNA]</scope>
    <source>
        <strain evidence="7 8">NBRC 107625</strain>
    </source>
</reference>
<evidence type="ECO:0000256" key="1">
    <source>
        <dbReference type="ARBA" id="ARBA00007913"/>
    </source>
</evidence>
<dbReference type="Gene3D" id="3.40.50.300">
    <property type="entry name" value="P-loop containing nucleotide triphosphate hydrolases"/>
    <property type="match status" value="2"/>
</dbReference>
<keyword evidence="5" id="KW-0067">ATP-binding</keyword>
<dbReference type="RefSeq" id="WP_146825260.1">
    <property type="nucleotide sequence ID" value="NZ_BAAAYQ010000001.1"/>
</dbReference>
<dbReference type="InterPro" id="IPR011009">
    <property type="entry name" value="Kinase-like_dom_sf"/>
</dbReference>
<dbReference type="InterPro" id="IPR000719">
    <property type="entry name" value="Prot_kinase_dom"/>
</dbReference>
<evidence type="ECO:0000313" key="8">
    <source>
        <dbReference type="Proteomes" id="UP000321769"/>
    </source>
</evidence>
<dbReference type="Pfam" id="PF13087">
    <property type="entry name" value="AAA_12"/>
    <property type="match status" value="1"/>
</dbReference>
<keyword evidence="8" id="KW-1185">Reference proteome</keyword>
<dbReference type="GO" id="GO:0005524">
    <property type="term" value="F:ATP binding"/>
    <property type="evidence" value="ECO:0007669"/>
    <property type="project" value="UniProtKB-KW"/>
</dbReference>
<organism evidence="7 8">
    <name type="scientific">Aeromicrobium flavum</name>
    <dbReference type="NCBI Taxonomy" id="416568"/>
    <lineage>
        <taxon>Bacteria</taxon>
        <taxon>Bacillati</taxon>
        <taxon>Actinomycetota</taxon>
        <taxon>Actinomycetes</taxon>
        <taxon>Propionibacteriales</taxon>
        <taxon>Nocardioidaceae</taxon>
        <taxon>Aeromicrobium</taxon>
    </lineage>
</organism>
<keyword evidence="2" id="KW-0547">Nucleotide-binding</keyword>
<dbReference type="EMBL" id="BJZQ01000001">
    <property type="protein sequence ID" value="GEO87909.1"/>
    <property type="molecule type" value="Genomic_DNA"/>
</dbReference>
<evidence type="ECO:0000259" key="6">
    <source>
        <dbReference type="PROSITE" id="PS50011"/>
    </source>
</evidence>
<gene>
    <name evidence="7" type="ORF">AFL01nite_02360</name>
</gene>
<evidence type="ECO:0000256" key="2">
    <source>
        <dbReference type="ARBA" id="ARBA00022741"/>
    </source>
</evidence>
<dbReference type="InterPro" id="IPR050534">
    <property type="entry name" value="Coronavir_polyprotein_1ab"/>
</dbReference>
<dbReference type="InterPro" id="IPR027417">
    <property type="entry name" value="P-loop_NTPase"/>
</dbReference>
<dbReference type="Gene3D" id="3.30.200.20">
    <property type="entry name" value="Phosphorylase Kinase, domain 1"/>
    <property type="match status" value="1"/>
</dbReference>
<protein>
    <recommendedName>
        <fullName evidence="6">Protein kinase domain-containing protein</fullName>
    </recommendedName>
</protein>
<dbReference type="Pfam" id="PF13086">
    <property type="entry name" value="AAA_11"/>
    <property type="match status" value="1"/>
</dbReference>
<dbReference type="GO" id="GO:0043139">
    <property type="term" value="F:5'-3' DNA helicase activity"/>
    <property type="evidence" value="ECO:0007669"/>
    <property type="project" value="TreeGrafter"/>
</dbReference>
<sequence>MRMIAGRYAEIANTRRVGGQGEVFQATDLHQGGRMVAVKLLPATSDDIYRIYFERSTAANRKLNHPNVAALLDSGIDPAIGSYYLVMDWVPETLTTWLSDFDEPPGWDDLADSVALPLASALAHSHSLAVLHRDVKPANVLWDGAGPILTDFALSKIKDHVAAAQDATVVGSTSAPWAPPDQASRGSARFDVYGLAATLLQCVTSWPIRDFPDIAKALDDADIPPDVRDVLARALAPDPKHRQADGQVLLVELQAIQDARNSRWRKQKAVSFELSNTARRALEEAEPGKRPEFVVAGLLGDATVALPRLESGPDGRAQYSETEFRLIGDQLELGMVFTDQYRLLAKWAKVTEFEALERFRANEDAVAIDGRDFAWSAERPANPKQAALAAMEIRNLLSKAVQDFGDRFSERFKQVRLNSWSQLIDAKEQLERRLEEPITYELVGRKGAEFELESPVPVPSAVLDQERFARAETDPAARGVQVSVVDVEGTDLVVRAFQSGREVPRTGVLVRDRRPSQAAIKRQKTALAALREGSSARPHLRELVLEPEVAKVPEPVAFQPITPDLDQDKVIAVANALGSEDVYLVEGPPGTGKTSFICELVNQYLAARPGDKILLVSQMHVAIDNAVTRLFDSGVTDVVRLSNRDDKVDPDAAHLLLANKLAAWTADIGRRAQDGLSVIAEREGIRVEDIALALRAGEARAALRDLAERREALGVLDPSDRLDNEDLPDERAAMLADYYRASERAEETASAVSALADELGECLGTDPSDSALESLIARLVGDKPGHQRLRELLQIQGDWLNSLGDPSASEPLFLPTQSVVAGTCMGFLSNSKVQEMQFDLCIIDEASRATAAELLVPMTRSKRWVMVGDPKQLPPMAEDVFEHKDLVEEFELDKLFHSSSLFDILLAEAPDGCRIRLTTQHRMAEPIGRLISETFYDGELTHEPFPVFAPESVDDAQRLVWFSTSRRSDRSEEPKHSRGESSSNKFEALEVARLVQRLETMTQGGSLRRRKGGPVSVLVLTGYRAQCVEIERALRRLDLNGVAVTVNTVDAVQGREADVVIFSVTRSNLTGDFGFLDERYAGRINVALSRAREILWIVGDSEFAASKDGPLRRALGHIERSGIGRIEFL</sequence>
<comment type="similarity">
    <text evidence="1">Belongs to the DNA2/NAM7 helicase family.</text>
</comment>
<feature type="domain" description="Protein kinase" evidence="6">
    <location>
        <begin position="9"/>
        <end position="256"/>
    </location>
</feature>
<dbReference type="PANTHER" id="PTHR43788:SF8">
    <property type="entry name" value="DNA-BINDING PROTEIN SMUBP-2"/>
    <property type="match status" value="1"/>
</dbReference>
<dbReference type="CDD" id="cd18808">
    <property type="entry name" value="SF1_C_Upf1"/>
    <property type="match status" value="1"/>
</dbReference>
<dbReference type="InterPro" id="IPR047187">
    <property type="entry name" value="SF1_C_Upf1"/>
</dbReference>
<dbReference type="GO" id="GO:0016787">
    <property type="term" value="F:hydrolase activity"/>
    <property type="evidence" value="ECO:0007669"/>
    <property type="project" value="UniProtKB-KW"/>
</dbReference>
<comment type="caution">
    <text evidence="7">The sequence shown here is derived from an EMBL/GenBank/DDBJ whole genome shotgun (WGS) entry which is preliminary data.</text>
</comment>
<keyword evidence="4" id="KW-0347">Helicase</keyword>
<dbReference type="Gene3D" id="1.10.510.10">
    <property type="entry name" value="Transferase(Phosphotransferase) domain 1"/>
    <property type="match status" value="1"/>
</dbReference>
<dbReference type="PROSITE" id="PS50011">
    <property type="entry name" value="PROTEIN_KINASE_DOM"/>
    <property type="match status" value="1"/>
</dbReference>
<name>A0A512HR33_9ACTN</name>
<dbReference type="InterPro" id="IPR041677">
    <property type="entry name" value="DNA2/NAM7_AAA_11"/>
</dbReference>
<evidence type="ECO:0000256" key="3">
    <source>
        <dbReference type="ARBA" id="ARBA00022801"/>
    </source>
</evidence>
<accession>A0A512HR33</accession>
<dbReference type="OrthoDB" id="9757917at2"/>
<dbReference type="Pfam" id="PF00069">
    <property type="entry name" value="Pkinase"/>
    <property type="match status" value="1"/>
</dbReference>
<dbReference type="SUPFAM" id="SSF56112">
    <property type="entry name" value="Protein kinase-like (PK-like)"/>
    <property type="match status" value="1"/>
</dbReference>
<dbReference type="GO" id="GO:0004672">
    <property type="term" value="F:protein kinase activity"/>
    <property type="evidence" value="ECO:0007669"/>
    <property type="project" value="InterPro"/>
</dbReference>
<dbReference type="CDD" id="cd14014">
    <property type="entry name" value="STKc_PknB_like"/>
    <property type="match status" value="1"/>
</dbReference>
<evidence type="ECO:0000256" key="5">
    <source>
        <dbReference type="ARBA" id="ARBA00022840"/>
    </source>
</evidence>
<evidence type="ECO:0000313" key="7">
    <source>
        <dbReference type="EMBL" id="GEO87909.1"/>
    </source>
</evidence>
<dbReference type="InterPro" id="IPR041679">
    <property type="entry name" value="DNA2/NAM7-like_C"/>
</dbReference>
<proteinExistence type="inferred from homology"/>
<dbReference type="SUPFAM" id="SSF52540">
    <property type="entry name" value="P-loop containing nucleoside triphosphate hydrolases"/>
    <property type="match status" value="1"/>
</dbReference>
<dbReference type="AlphaFoldDB" id="A0A512HR33"/>
<dbReference type="Proteomes" id="UP000321769">
    <property type="component" value="Unassembled WGS sequence"/>
</dbReference>
<dbReference type="SMART" id="SM00220">
    <property type="entry name" value="S_TKc"/>
    <property type="match status" value="1"/>
</dbReference>
<dbReference type="PANTHER" id="PTHR43788">
    <property type="entry name" value="DNA2/NAM7 HELICASE FAMILY MEMBER"/>
    <property type="match status" value="1"/>
</dbReference>